<evidence type="ECO:0000256" key="1">
    <source>
        <dbReference type="SAM" id="MobiDB-lite"/>
    </source>
</evidence>
<reference evidence="2" key="1">
    <citation type="journal article" date="2015" name="Sci. Rep.">
        <title>The power of single molecule real-time sequencing technology in the de novo assembly of a eukaryotic genome.</title>
        <authorList>
            <person name="Sakai H."/>
            <person name="Naito K."/>
            <person name="Ogiso-Tanaka E."/>
            <person name="Takahashi Y."/>
            <person name="Iseki K."/>
            <person name="Muto C."/>
            <person name="Satou K."/>
            <person name="Teruya K."/>
            <person name="Shiroma A."/>
            <person name="Shimoji M."/>
            <person name="Hirano T."/>
            <person name="Itoh T."/>
            <person name="Kaga A."/>
            <person name="Tomooka N."/>
        </authorList>
    </citation>
    <scope>NUCLEOTIDE SEQUENCE</scope>
</reference>
<name>A0A0S3TDK9_PHAAN</name>
<accession>A0A0S3TDK9</accession>
<evidence type="ECO:0000313" key="2">
    <source>
        <dbReference type="EMBL" id="BAU03211.1"/>
    </source>
</evidence>
<protein>
    <submittedName>
        <fullName evidence="2">Uncharacterized protein</fullName>
    </submittedName>
</protein>
<dbReference type="EMBL" id="AP015138">
    <property type="protein sequence ID" value="BAU03211.1"/>
    <property type="molecule type" value="Genomic_DNA"/>
</dbReference>
<proteinExistence type="predicted"/>
<feature type="compositionally biased region" description="Polar residues" evidence="1">
    <location>
        <begin position="7"/>
        <end position="16"/>
    </location>
</feature>
<feature type="region of interest" description="Disordered" evidence="1">
    <location>
        <begin position="1"/>
        <end position="33"/>
    </location>
</feature>
<gene>
    <name evidence="2" type="primary">Vigan.UMG043000</name>
    <name evidence="2" type="ORF">VIGAN_UM043000</name>
</gene>
<feature type="non-terminal residue" evidence="2">
    <location>
        <position position="1"/>
    </location>
</feature>
<sequence>KVDGQVQGDSPTTTLGSHLFSRGSGRKGDDIQHADGDGRSLSYCFCFLENVALREENCTQPTPQYTSSCHILLRRTLSPLALGLWNVAFGDRRTASSCQLGGARSLATAYVHIQLQMVSLGTSLESLE</sequence>
<dbReference type="AlphaFoldDB" id="A0A0S3TDK9"/>
<organism evidence="2">
    <name type="scientific">Vigna angularis var. angularis</name>
    <dbReference type="NCBI Taxonomy" id="157739"/>
    <lineage>
        <taxon>Eukaryota</taxon>
        <taxon>Viridiplantae</taxon>
        <taxon>Streptophyta</taxon>
        <taxon>Embryophyta</taxon>
        <taxon>Tracheophyta</taxon>
        <taxon>Spermatophyta</taxon>
        <taxon>Magnoliopsida</taxon>
        <taxon>eudicotyledons</taxon>
        <taxon>Gunneridae</taxon>
        <taxon>Pentapetalae</taxon>
        <taxon>rosids</taxon>
        <taxon>fabids</taxon>
        <taxon>Fabales</taxon>
        <taxon>Fabaceae</taxon>
        <taxon>Papilionoideae</taxon>
        <taxon>50 kb inversion clade</taxon>
        <taxon>NPAAA clade</taxon>
        <taxon>indigoferoid/millettioid clade</taxon>
        <taxon>Phaseoleae</taxon>
        <taxon>Vigna</taxon>
    </lineage>
</organism>